<organism evidence="1 2">
    <name type="scientific">Salix suchowensis</name>
    <dbReference type="NCBI Taxonomy" id="1278906"/>
    <lineage>
        <taxon>Eukaryota</taxon>
        <taxon>Viridiplantae</taxon>
        <taxon>Streptophyta</taxon>
        <taxon>Embryophyta</taxon>
        <taxon>Tracheophyta</taxon>
        <taxon>Spermatophyta</taxon>
        <taxon>Magnoliopsida</taxon>
        <taxon>eudicotyledons</taxon>
        <taxon>Gunneridae</taxon>
        <taxon>Pentapetalae</taxon>
        <taxon>rosids</taxon>
        <taxon>fabids</taxon>
        <taxon>Malpighiales</taxon>
        <taxon>Salicaceae</taxon>
        <taxon>Saliceae</taxon>
        <taxon>Salix</taxon>
    </lineage>
</organism>
<comment type="caution">
    <text evidence="1">The sequence shown here is derived from an EMBL/GenBank/DDBJ whole genome shotgun (WGS) entry which is preliminary data.</text>
</comment>
<reference evidence="1" key="1">
    <citation type="submission" date="2022-10" db="EMBL/GenBank/DDBJ databases">
        <authorList>
            <person name="Hyden B.L."/>
            <person name="Feng K."/>
            <person name="Yates T."/>
            <person name="Jawdy S."/>
            <person name="Smart L.B."/>
            <person name="Muchero W."/>
        </authorList>
    </citation>
    <scope>NUCLEOTIDE SEQUENCE</scope>
    <source>
        <tissue evidence="1">Shoot tip</tissue>
    </source>
</reference>
<name>A0ABQ9AXQ0_9ROSI</name>
<proteinExistence type="predicted"/>
<dbReference type="EMBL" id="JAPFFI010000015">
    <property type="protein sequence ID" value="KAJ6360860.1"/>
    <property type="molecule type" value="Genomic_DNA"/>
</dbReference>
<keyword evidence="2" id="KW-1185">Reference proteome</keyword>
<evidence type="ECO:0000313" key="1">
    <source>
        <dbReference type="EMBL" id="KAJ6360860.1"/>
    </source>
</evidence>
<dbReference type="PANTHER" id="PTHR35497">
    <property type="entry name" value="ACYL-UDP-N-ACETYLGLUCOSAMINE O-ACYLTRANSFERASE"/>
    <property type="match status" value="1"/>
</dbReference>
<sequence>MVVDENLSGNDEGSDMVIPSVPLKEEVSDLKARIWCEWLGGKCSNDDDKVEVLDHDFGAVTFAYDYELGKSGLFDDMKLSLSSSAAALTENDEGAYGHQIYIKQHSKARGKKAAEKMCDICQQKMLPEKDVAMLWNRKTGKLPEKDVTCMG</sequence>
<dbReference type="Proteomes" id="UP001141253">
    <property type="component" value="Chromosome 13"/>
</dbReference>
<reference evidence="1" key="2">
    <citation type="journal article" date="2023" name="Int. J. Mol. Sci.">
        <title>De Novo Assembly and Annotation of 11 Diverse Shrub Willow (Salix) Genomes Reveals Novel Gene Organization in Sex-Linked Regions.</title>
        <authorList>
            <person name="Hyden B."/>
            <person name="Feng K."/>
            <person name="Yates T.B."/>
            <person name="Jawdy S."/>
            <person name="Cereghino C."/>
            <person name="Smart L.B."/>
            <person name="Muchero W."/>
        </authorList>
    </citation>
    <scope>NUCLEOTIDE SEQUENCE</scope>
    <source>
        <tissue evidence="1">Shoot tip</tissue>
    </source>
</reference>
<evidence type="ECO:0000313" key="2">
    <source>
        <dbReference type="Proteomes" id="UP001141253"/>
    </source>
</evidence>
<gene>
    <name evidence="1" type="ORF">OIU77_004810</name>
</gene>
<accession>A0ABQ9AXQ0</accession>
<protein>
    <submittedName>
        <fullName evidence="1">Uncharacterized protein</fullName>
    </submittedName>
</protein>
<dbReference type="PANTHER" id="PTHR35497:SF1">
    <property type="entry name" value="ACYL-UDP-N-ACETYLGLUCOSAMINE O-ACYLTRANSFERASE"/>
    <property type="match status" value="1"/>
</dbReference>